<feature type="compositionally biased region" description="Basic and acidic residues" evidence="1">
    <location>
        <begin position="293"/>
        <end position="330"/>
    </location>
</feature>
<feature type="region of interest" description="Disordered" evidence="1">
    <location>
        <begin position="278"/>
        <end position="370"/>
    </location>
</feature>
<keyword evidence="2" id="KW-1185">Reference proteome</keyword>
<proteinExistence type="predicted"/>
<organism evidence="2 3">
    <name type="scientific">Panagrellus redivivus</name>
    <name type="common">Microworm</name>
    <dbReference type="NCBI Taxonomy" id="6233"/>
    <lineage>
        <taxon>Eukaryota</taxon>
        <taxon>Metazoa</taxon>
        <taxon>Ecdysozoa</taxon>
        <taxon>Nematoda</taxon>
        <taxon>Chromadorea</taxon>
        <taxon>Rhabditida</taxon>
        <taxon>Tylenchina</taxon>
        <taxon>Panagrolaimomorpha</taxon>
        <taxon>Panagrolaimoidea</taxon>
        <taxon>Panagrolaimidae</taxon>
        <taxon>Panagrellus</taxon>
    </lineage>
</organism>
<feature type="compositionally biased region" description="Basic and acidic residues" evidence="1">
    <location>
        <begin position="356"/>
        <end position="370"/>
    </location>
</feature>
<protein>
    <submittedName>
        <fullName evidence="3">PEHE domain-containing protein</fullName>
    </submittedName>
</protein>
<accession>A0A7E4ZY03</accession>
<evidence type="ECO:0000313" key="2">
    <source>
        <dbReference type="Proteomes" id="UP000492821"/>
    </source>
</evidence>
<dbReference type="Proteomes" id="UP000492821">
    <property type="component" value="Unassembled WGS sequence"/>
</dbReference>
<evidence type="ECO:0000256" key="1">
    <source>
        <dbReference type="SAM" id="MobiDB-lite"/>
    </source>
</evidence>
<reference evidence="3" key="2">
    <citation type="submission" date="2020-10" db="UniProtKB">
        <authorList>
            <consortium name="WormBaseParasite"/>
        </authorList>
    </citation>
    <scope>IDENTIFICATION</scope>
</reference>
<evidence type="ECO:0000313" key="3">
    <source>
        <dbReference type="WBParaSite" id="Pan_g2693.t1"/>
    </source>
</evidence>
<reference evidence="2" key="1">
    <citation type="journal article" date="2013" name="Genetics">
        <title>The draft genome and transcriptome of Panagrellus redivivus are shaped by the harsh demands of a free-living lifestyle.</title>
        <authorList>
            <person name="Srinivasan J."/>
            <person name="Dillman A.R."/>
            <person name="Macchietto M.G."/>
            <person name="Heikkinen L."/>
            <person name="Lakso M."/>
            <person name="Fracchia K.M."/>
            <person name="Antoshechkin I."/>
            <person name="Mortazavi A."/>
            <person name="Wong G."/>
            <person name="Sternberg P.W."/>
        </authorList>
    </citation>
    <scope>NUCLEOTIDE SEQUENCE [LARGE SCALE GENOMIC DNA]</scope>
    <source>
        <strain evidence="2">MT8872</strain>
    </source>
</reference>
<dbReference type="WBParaSite" id="Pan_g2693.t1">
    <property type="protein sequence ID" value="Pan_g2693.t1"/>
    <property type="gene ID" value="Pan_g2693"/>
</dbReference>
<sequence length="370" mass="41861">MFKKSLLKPRRSNTPSTVHAHVDDVMDDNLFSSRRRTACCRVSLQRRSRRAKCHCDSGGCCMLREDGGDQARLGRKQDGEKTGVEWKNLKVRDLLHAVGKKCGIDPHVIDNLDLENVVERTIAINEGKEPPADTNDDPPAPPQEPQPTRDENDNISMKPPSEACPLLSRTSVRSKLSTISMPRRDLVIQNPTIMTPSISESPMEIYIPPMFSEHEIAAIDMDDPEEEPVMYFVNPIVATHYSPLVVPPQSDIAMPADLAPAAPIMVFEDAEAIKQMRRNTLSRTPSPDASSLEPKKFKEKREKYGRDPRKLYETYQEEWDRLERLSDRRLGPRRKSVLSPSMMPHATSLHGSTYLHHRDQDSPEPKGDTQ</sequence>
<feature type="region of interest" description="Disordered" evidence="1">
    <location>
        <begin position="126"/>
        <end position="164"/>
    </location>
</feature>
<name>A0A7E4ZY03_PANRE</name>
<feature type="compositionally biased region" description="Polar residues" evidence="1">
    <location>
        <begin position="278"/>
        <end position="289"/>
    </location>
</feature>
<dbReference type="AlphaFoldDB" id="A0A7E4ZY03"/>